<proteinExistence type="predicted"/>
<feature type="compositionally biased region" description="Basic and acidic residues" evidence="1">
    <location>
        <begin position="186"/>
        <end position="204"/>
    </location>
</feature>
<reference evidence="3" key="1">
    <citation type="submission" date="2018-09" db="EMBL/GenBank/DDBJ databases">
        <authorList>
            <person name="Zhu H."/>
        </authorList>
    </citation>
    <scope>NUCLEOTIDE SEQUENCE [LARGE SCALE GENOMIC DNA]</scope>
    <source>
        <strain evidence="3">K1W22B-1</strain>
    </source>
</reference>
<sequence>MVLGSAALVAGLTGGCGTTASDLHAGGPAPATSEAVVAVALSHLTPQPYSIEYREPGAPIDDVGTKDPSIGGLLRWKPDPDWTLDVQVQPAREGVAVCSERDCVELGAATLTWQDGGEDNPGTLSVWVVRDGELRSVDFEGIGIDGDPRATELPFDLNELEEIVTDPAFALETTTAAVEAGEQLARDGVEGSRVEPTALREPDPAPRTTPRALAAAVQEFLDGAGEPRLIRSGRADTFVEPGGAVEDGWGIALGLRHGLTLHVTVFGEAGDDITRCQPTLTCWPWDGTVHAGRDGLSGTFYSTDAHSVHVWLEGAGVDAITHEWFLEAERRDHIRWVQAMLSGLGAADGVGVETTPELVSAGEKLTWFQD</sequence>
<gene>
    <name evidence="2" type="ORF">D4739_01545</name>
</gene>
<name>A0A3A5H2M9_9ACTN</name>
<feature type="region of interest" description="Disordered" evidence="1">
    <location>
        <begin position="186"/>
        <end position="209"/>
    </location>
</feature>
<protein>
    <submittedName>
        <fullName evidence="2">Uncharacterized protein</fullName>
    </submittedName>
</protein>
<keyword evidence="3" id="KW-1185">Reference proteome</keyword>
<comment type="caution">
    <text evidence="2">The sequence shown here is derived from an EMBL/GenBank/DDBJ whole genome shotgun (WGS) entry which is preliminary data.</text>
</comment>
<dbReference type="AlphaFoldDB" id="A0A3A5H2M9"/>
<evidence type="ECO:0000313" key="3">
    <source>
        <dbReference type="Proteomes" id="UP000276542"/>
    </source>
</evidence>
<dbReference type="EMBL" id="QYRP01000002">
    <property type="protein sequence ID" value="RJS45056.1"/>
    <property type="molecule type" value="Genomic_DNA"/>
</dbReference>
<accession>A0A3A5H2M9</accession>
<organism evidence="2 3">
    <name type="scientific">Nocardioides cavernaquae</name>
    <dbReference type="NCBI Taxonomy" id="2321396"/>
    <lineage>
        <taxon>Bacteria</taxon>
        <taxon>Bacillati</taxon>
        <taxon>Actinomycetota</taxon>
        <taxon>Actinomycetes</taxon>
        <taxon>Propionibacteriales</taxon>
        <taxon>Nocardioidaceae</taxon>
        <taxon>Nocardioides</taxon>
    </lineage>
</organism>
<evidence type="ECO:0000256" key="1">
    <source>
        <dbReference type="SAM" id="MobiDB-lite"/>
    </source>
</evidence>
<evidence type="ECO:0000313" key="2">
    <source>
        <dbReference type="EMBL" id="RJS45056.1"/>
    </source>
</evidence>
<dbReference type="Proteomes" id="UP000276542">
    <property type="component" value="Unassembled WGS sequence"/>
</dbReference>